<comment type="caution">
    <text evidence="14">The sequence shown here is derived from an EMBL/GenBank/DDBJ whole genome shotgun (WGS) entry which is preliminary data.</text>
</comment>
<evidence type="ECO:0000313" key="14">
    <source>
        <dbReference type="EMBL" id="TDL75006.1"/>
    </source>
</evidence>
<evidence type="ECO:0000256" key="2">
    <source>
        <dbReference type="ARBA" id="ARBA00005810"/>
    </source>
</evidence>
<keyword evidence="15" id="KW-1185">Reference proteome</keyword>
<dbReference type="EC" id="2.7.6.3" evidence="3"/>
<comment type="pathway">
    <text evidence="1">Cofactor biosynthesis; tetrahydrofolate biosynthesis; 2-amino-4-hydroxy-6-hydroxymethyl-7,8-dihydropteridine diphosphate from 7,8-dihydroneopterin triphosphate: step 4/4.</text>
</comment>
<accession>A0A4R6A1X3</accession>
<dbReference type="PANTHER" id="PTHR43071:SF1">
    <property type="entry name" value="2-AMINO-4-HYDROXY-6-HYDROXYMETHYLDIHYDROPTERIDINE PYROPHOSPHOKINASE"/>
    <property type="match status" value="1"/>
</dbReference>
<evidence type="ECO:0000256" key="8">
    <source>
        <dbReference type="ARBA" id="ARBA00022840"/>
    </source>
</evidence>
<evidence type="ECO:0000256" key="3">
    <source>
        <dbReference type="ARBA" id="ARBA00013253"/>
    </source>
</evidence>
<evidence type="ECO:0000313" key="15">
    <source>
        <dbReference type="Proteomes" id="UP000295701"/>
    </source>
</evidence>
<sequence>MKTQSLSGSPADARFVVALGGNLPFDGRPPGDTLRAALDFLDESGFALDAVSGFYSNPAFPRGSGPDFVNAVASFVSDLAPGEVLARLHAAERRFGRERDLRWGPRTLDLDLVAAGDAVLPDGEAWARWAGLAPDRRGTEAPEGLILPHPRLAERAFVLIPMHDILPAWRHPATGASVAQMLDALPPADIAELRRLP</sequence>
<reference evidence="14 15" key="1">
    <citation type="submission" date="2019-03" db="EMBL/GenBank/DDBJ databases">
        <title>Primorskyibacter sp. SS33 isolated from sediments.</title>
        <authorList>
            <person name="Xunke S."/>
        </authorList>
    </citation>
    <scope>NUCLEOTIDE SEQUENCE [LARGE SCALE GENOMIC DNA]</scope>
    <source>
        <strain evidence="14 15">SS33</strain>
    </source>
</reference>
<evidence type="ECO:0000256" key="6">
    <source>
        <dbReference type="ARBA" id="ARBA00022741"/>
    </source>
</evidence>
<dbReference type="GO" id="GO:0003848">
    <property type="term" value="F:2-amino-4-hydroxy-6-hydroxymethyldihydropteridine diphosphokinase activity"/>
    <property type="evidence" value="ECO:0007669"/>
    <property type="project" value="UniProtKB-EC"/>
</dbReference>
<evidence type="ECO:0000256" key="5">
    <source>
        <dbReference type="ARBA" id="ARBA00022679"/>
    </source>
</evidence>
<keyword evidence="6" id="KW-0547">Nucleotide-binding</keyword>
<comment type="function">
    <text evidence="10">Catalyzes the transfer of pyrophosphate from adenosine triphosphate (ATP) to 6-hydroxymethyl-7,8-dihydropterin, an enzymatic step in folate biosynthesis pathway.</text>
</comment>
<dbReference type="EMBL" id="SNAA01000023">
    <property type="protein sequence ID" value="TDL75006.1"/>
    <property type="molecule type" value="Genomic_DNA"/>
</dbReference>
<dbReference type="PROSITE" id="PS00794">
    <property type="entry name" value="HPPK"/>
    <property type="match status" value="1"/>
</dbReference>
<dbReference type="AlphaFoldDB" id="A0A4R6A1X3"/>
<keyword evidence="7 14" id="KW-0418">Kinase</keyword>
<keyword evidence="5 14" id="KW-0808">Transferase</keyword>
<dbReference type="InterPro" id="IPR000550">
    <property type="entry name" value="Hppk"/>
</dbReference>
<dbReference type="GO" id="GO:0005524">
    <property type="term" value="F:ATP binding"/>
    <property type="evidence" value="ECO:0007669"/>
    <property type="project" value="UniProtKB-KW"/>
</dbReference>
<dbReference type="PANTHER" id="PTHR43071">
    <property type="entry name" value="2-AMINO-4-HYDROXY-6-HYDROXYMETHYLDIHYDROPTERIDINE PYROPHOSPHOKINASE"/>
    <property type="match status" value="1"/>
</dbReference>
<dbReference type="InterPro" id="IPR035907">
    <property type="entry name" value="Hppk_sf"/>
</dbReference>
<dbReference type="Gene3D" id="3.30.70.560">
    <property type="entry name" value="7,8-Dihydro-6-hydroxymethylpterin-pyrophosphokinase HPPK"/>
    <property type="match status" value="1"/>
</dbReference>
<evidence type="ECO:0000259" key="13">
    <source>
        <dbReference type="PROSITE" id="PS00794"/>
    </source>
</evidence>
<keyword evidence="8" id="KW-0067">ATP-binding</keyword>
<dbReference type="RefSeq" id="WP_133398011.1">
    <property type="nucleotide sequence ID" value="NZ_SNAA01000023.1"/>
</dbReference>
<evidence type="ECO:0000256" key="4">
    <source>
        <dbReference type="ARBA" id="ARBA00016218"/>
    </source>
</evidence>
<proteinExistence type="inferred from homology"/>
<evidence type="ECO:0000256" key="11">
    <source>
        <dbReference type="ARBA" id="ARBA00029766"/>
    </source>
</evidence>
<protein>
    <recommendedName>
        <fullName evidence="4">2-amino-4-hydroxy-6-hydroxymethyldihydropteridine pyrophosphokinase</fullName>
        <ecNumber evidence="3">2.7.6.3</ecNumber>
    </recommendedName>
    <alternativeName>
        <fullName evidence="11">6-hydroxymethyl-7,8-dihydropterin pyrophosphokinase</fullName>
    </alternativeName>
    <alternativeName>
        <fullName evidence="12">7,8-dihydro-6-hydroxymethylpterin-pyrophosphokinase</fullName>
    </alternativeName>
</protein>
<dbReference type="Pfam" id="PF01288">
    <property type="entry name" value="HPPK"/>
    <property type="match status" value="1"/>
</dbReference>
<dbReference type="GO" id="GO:0046654">
    <property type="term" value="P:tetrahydrofolate biosynthetic process"/>
    <property type="evidence" value="ECO:0007669"/>
    <property type="project" value="UniProtKB-UniPathway"/>
</dbReference>
<feature type="domain" description="7,8-dihydro-6-hydroxymethylpterin-pyrophosphokinase" evidence="13">
    <location>
        <begin position="102"/>
        <end position="113"/>
    </location>
</feature>
<evidence type="ECO:0000256" key="12">
    <source>
        <dbReference type="ARBA" id="ARBA00033413"/>
    </source>
</evidence>
<evidence type="ECO:0000256" key="9">
    <source>
        <dbReference type="ARBA" id="ARBA00022909"/>
    </source>
</evidence>
<dbReference type="UniPathway" id="UPA00077">
    <property type="reaction ID" value="UER00155"/>
</dbReference>
<dbReference type="CDD" id="cd00483">
    <property type="entry name" value="HPPK"/>
    <property type="match status" value="1"/>
</dbReference>
<name>A0A4R6A1X3_9RHOB</name>
<dbReference type="SUPFAM" id="SSF55083">
    <property type="entry name" value="6-hydroxymethyl-7,8-dihydropterin pyrophosphokinase, HPPK"/>
    <property type="match status" value="1"/>
</dbReference>
<dbReference type="GO" id="GO:0016301">
    <property type="term" value="F:kinase activity"/>
    <property type="evidence" value="ECO:0007669"/>
    <property type="project" value="UniProtKB-KW"/>
</dbReference>
<evidence type="ECO:0000256" key="10">
    <source>
        <dbReference type="ARBA" id="ARBA00029409"/>
    </source>
</evidence>
<dbReference type="Proteomes" id="UP000295701">
    <property type="component" value="Unassembled WGS sequence"/>
</dbReference>
<gene>
    <name evidence="14" type="primary">folK</name>
    <name evidence="14" type="ORF">E2L08_15500</name>
</gene>
<comment type="similarity">
    <text evidence="2">Belongs to the HPPK family.</text>
</comment>
<evidence type="ECO:0000256" key="7">
    <source>
        <dbReference type="ARBA" id="ARBA00022777"/>
    </source>
</evidence>
<evidence type="ECO:0000256" key="1">
    <source>
        <dbReference type="ARBA" id="ARBA00005051"/>
    </source>
</evidence>
<dbReference type="GO" id="GO:0046656">
    <property type="term" value="P:folic acid biosynthetic process"/>
    <property type="evidence" value="ECO:0007669"/>
    <property type="project" value="UniProtKB-KW"/>
</dbReference>
<dbReference type="OrthoDB" id="9808041at2"/>
<keyword evidence="9" id="KW-0289">Folate biosynthesis</keyword>
<dbReference type="NCBIfam" id="TIGR01498">
    <property type="entry name" value="folK"/>
    <property type="match status" value="1"/>
</dbReference>
<organism evidence="14 15">
    <name type="scientific">Palleronia sediminis</name>
    <dbReference type="NCBI Taxonomy" id="2547833"/>
    <lineage>
        <taxon>Bacteria</taxon>
        <taxon>Pseudomonadati</taxon>
        <taxon>Pseudomonadota</taxon>
        <taxon>Alphaproteobacteria</taxon>
        <taxon>Rhodobacterales</taxon>
        <taxon>Roseobacteraceae</taxon>
        <taxon>Palleronia</taxon>
    </lineage>
</organism>